<organism evidence="2 3">
    <name type="scientific">Reticulibacter mediterranei</name>
    <dbReference type="NCBI Taxonomy" id="2778369"/>
    <lineage>
        <taxon>Bacteria</taxon>
        <taxon>Bacillati</taxon>
        <taxon>Chloroflexota</taxon>
        <taxon>Ktedonobacteria</taxon>
        <taxon>Ktedonobacterales</taxon>
        <taxon>Reticulibacteraceae</taxon>
        <taxon>Reticulibacter</taxon>
    </lineage>
</organism>
<evidence type="ECO:0000313" key="2">
    <source>
        <dbReference type="EMBL" id="GHO91537.1"/>
    </source>
</evidence>
<evidence type="ECO:0000256" key="1">
    <source>
        <dbReference type="SAM" id="Phobius"/>
    </source>
</evidence>
<keyword evidence="1" id="KW-0472">Membrane</keyword>
<comment type="caution">
    <text evidence="2">The sequence shown here is derived from an EMBL/GenBank/DDBJ whole genome shotgun (WGS) entry which is preliminary data.</text>
</comment>
<dbReference type="Proteomes" id="UP000597444">
    <property type="component" value="Unassembled WGS sequence"/>
</dbReference>
<dbReference type="AlphaFoldDB" id="A0A8J3MZ55"/>
<proteinExistence type="predicted"/>
<keyword evidence="1" id="KW-0812">Transmembrane</keyword>
<accession>A0A8J3MZ55</accession>
<protein>
    <submittedName>
        <fullName evidence="2">Uncharacterized protein</fullName>
    </submittedName>
</protein>
<keyword evidence="3" id="KW-1185">Reference proteome</keyword>
<feature type="transmembrane region" description="Helical" evidence="1">
    <location>
        <begin position="53"/>
        <end position="72"/>
    </location>
</feature>
<gene>
    <name evidence="2" type="ORF">KSF_015850</name>
</gene>
<name>A0A8J3MZ55_9CHLR</name>
<dbReference type="EMBL" id="BNJK01000001">
    <property type="protein sequence ID" value="GHO91537.1"/>
    <property type="molecule type" value="Genomic_DNA"/>
</dbReference>
<evidence type="ECO:0000313" key="3">
    <source>
        <dbReference type="Proteomes" id="UP000597444"/>
    </source>
</evidence>
<sequence>MQSFPPHKWALSLLNGDVTRMDLLRKSISCSVSFEPRDIWIGVYWHRIVDDGWNALFVYVCIVPMLPIRIVLGN</sequence>
<keyword evidence="1" id="KW-1133">Transmembrane helix</keyword>
<reference evidence="2" key="1">
    <citation type="submission" date="2020-10" db="EMBL/GenBank/DDBJ databases">
        <title>Taxonomic study of unclassified bacteria belonging to the class Ktedonobacteria.</title>
        <authorList>
            <person name="Yabe S."/>
            <person name="Wang C.M."/>
            <person name="Zheng Y."/>
            <person name="Sakai Y."/>
            <person name="Cavaletti L."/>
            <person name="Monciardini P."/>
            <person name="Donadio S."/>
        </authorList>
    </citation>
    <scope>NUCLEOTIDE SEQUENCE</scope>
    <source>
        <strain evidence="2">ID150040</strain>
    </source>
</reference>